<protein>
    <submittedName>
        <fullName evidence="12">Energy transducer TonB</fullName>
    </submittedName>
</protein>
<comment type="subcellular location">
    <subcellularLocation>
        <location evidence="1">Cell inner membrane</location>
        <topology evidence="1">Single-pass membrane protein</topology>
        <orientation evidence="1">Periplasmic side</orientation>
    </subcellularLocation>
</comment>
<evidence type="ECO:0000256" key="2">
    <source>
        <dbReference type="ARBA" id="ARBA00006555"/>
    </source>
</evidence>
<dbReference type="InterPro" id="IPR037682">
    <property type="entry name" value="TonB_C"/>
</dbReference>
<reference evidence="12 13" key="1">
    <citation type="submission" date="2020-12" db="EMBL/GenBank/DDBJ databases">
        <authorList>
            <person name="Awala S.I."/>
            <person name="Gwak J.-H."/>
            <person name="Kim S.-J."/>
            <person name="Rhee S.-K."/>
        </authorList>
    </citation>
    <scope>NUCLEOTIDE SEQUENCE [LARGE SCALE GENOMIC DNA]</scope>
    <source>
        <strain evidence="12 13">IT5</strain>
    </source>
</reference>
<name>A0ABX7PXP3_9BACT</name>
<evidence type="ECO:0000256" key="8">
    <source>
        <dbReference type="ARBA" id="ARBA00022989"/>
    </source>
</evidence>
<evidence type="ECO:0000256" key="4">
    <source>
        <dbReference type="ARBA" id="ARBA00022475"/>
    </source>
</evidence>
<dbReference type="SUPFAM" id="SSF74653">
    <property type="entry name" value="TolA/TonB C-terminal domain"/>
    <property type="match status" value="2"/>
</dbReference>
<evidence type="ECO:0000313" key="12">
    <source>
        <dbReference type="EMBL" id="QSR87800.1"/>
    </source>
</evidence>
<keyword evidence="5" id="KW-0997">Cell inner membrane</keyword>
<evidence type="ECO:0000256" key="1">
    <source>
        <dbReference type="ARBA" id="ARBA00004383"/>
    </source>
</evidence>
<keyword evidence="4" id="KW-1003">Cell membrane</keyword>
<keyword evidence="7" id="KW-0653">Protein transport</keyword>
<evidence type="ECO:0000256" key="6">
    <source>
        <dbReference type="ARBA" id="ARBA00022692"/>
    </source>
</evidence>
<feature type="transmembrane region" description="Helical" evidence="10">
    <location>
        <begin position="20"/>
        <end position="42"/>
    </location>
</feature>
<keyword evidence="8 10" id="KW-1133">Transmembrane helix</keyword>
<evidence type="ECO:0000256" key="5">
    <source>
        <dbReference type="ARBA" id="ARBA00022519"/>
    </source>
</evidence>
<dbReference type="InterPro" id="IPR006260">
    <property type="entry name" value="TonB/TolA_C"/>
</dbReference>
<dbReference type="InterPro" id="IPR051045">
    <property type="entry name" value="TonB-dependent_transducer"/>
</dbReference>
<evidence type="ECO:0000256" key="7">
    <source>
        <dbReference type="ARBA" id="ARBA00022927"/>
    </source>
</evidence>
<dbReference type="PROSITE" id="PS52015">
    <property type="entry name" value="TONB_CTD"/>
    <property type="match status" value="1"/>
</dbReference>
<dbReference type="Proteomes" id="UP000663088">
    <property type="component" value="Chromosome"/>
</dbReference>
<evidence type="ECO:0000256" key="10">
    <source>
        <dbReference type="SAM" id="Phobius"/>
    </source>
</evidence>
<feature type="domain" description="TonB C-terminal" evidence="11">
    <location>
        <begin position="124"/>
        <end position="220"/>
    </location>
</feature>
<proteinExistence type="inferred from homology"/>
<dbReference type="Gene3D" id="3.30.1150.10">
    <property type="match status" value="2"/>
</dbReference>
<dbReference type="PANTHER" id="PTHR33446:SF2">
    <property type="entry name" value="PROTEIN TONB"/>
    <property type="match status" value="1"/>
</dbReference>
<sequence length="228" mass="26282">MFFHFLKTFFQARLDTKHCLQVLLLCFLFSFGWSYLPAMAGIPREKGSKQENPAASGNYRSTTHRKREHRKVYILVEIYPDGRVKSATVYKSSGYPELDETALFSAKQWKFSPRKDNDKTIRKKILCVRFSPLLNPRSRANPHSPSSKSLVSFVLAHVSPTGHVTNVRLYKSSGDPELDHMALNAVRRWRLHPARQGNTPVESQVIIPVRFHLRHYQQKQPSISAQNH</sequence>
<keyword evidence="6 10" id="KW-0812">Transmembrane</keyword>
<organism evidence="12 13">
    <name type="scientific">Candidatus Methylacidiphilum infernorum</name>
    <dbReference type="NCBI Taxonomy" id="511746"/>
    <lineage>
        <taxon>Bacteria</taxon>
        <taxon>Pseudomonadati</taxon>
        <taxon>Verrucomicrobiota</taxon>
        <taxon>Methylacidiphilae</taxon>
        <taxon>Methylacidiphilales</taxon>
        <taxon>Methylacidiphilaceae</taxon>
        <taxon>Methylacidiphilum (ex Ratnadevi et al. 2023)</taxon>
    </lineage>
</organism>
<dbReference type="EMBL" id="CP065956">
    <property type="protein sequence ID" value="QSR87800.1"/>
    <property type="molecule type" value="Genomic_DNA"/>
</dbReference>
<evidence type="ECO:0000259" key="11">
    <source>
        <dbReference type="PROSITE" id="PS52015"/>
    </source>
</evidence>
<keyword evidence="3" id="KW-0813">Transport</keyword>
<dbReference type="PANTHER" id="PTHR33446">
    <property type="entry name" value="PROTEIN TONB-RELATED"/>
    <property type="match status" value="1"/>
</dbReference>
<evidence type="ECO:0000256" key="3">
    <source>
        <dbReference type="ARBA" id="ARBA00022448"/>
    </source>
</evidence>
<dbReference type="NCBIfam" id="TIGR01352">
    <property type="entry name" value="tonB_Cterm"/>
    <property type="match status" value="2"/>
</dbReference>
<keyword evidence="13" id="KW-1185">Reference proteome</keyword>
<comment type="similarity">
    <text evidence="2">Belongs to the TonB family.</text>
</comment>
<gene>
    <name evidence="12" type="ORF">EM20IM_08150</name>
</gene>
<accession>A0ABX7PXP3</accession>
<evidence type="ECO:0000313" key="13">
    <source>
        <dbReference type="Proteomes" id="UP000663088"/>
    </source>
</evidence>
<evidence type="ECO:0000256" key="9">
    <source>
        <dbReference type="ARBA" id="ARBA00023136"/>
    </source>
</evidence>
<keyword evidence="9 10" id="KW-0472">Membrane</keyword>
<dbReference type="Pfam" id="PF03544">
    <property type="entry name" value="TonB_C"/>
    <property type="match status" value="2"/>
</dbReference>